<organism evidence="2">
    <name type="scientific">Streptomyces sp. NBC_00060</name>
    <dbReference type="NCBI Taxonomy" id="2975636"/>
    <lineage>
        <taxon>Bacteria</taxon>
        <taxon>Bacillati</taxon>
        <taxon>Actinomycetota</taxon>
        <taxon>Actinomycetes</taxon>
        <taxon>Kitasatosporales</taxon>
        <taxon>Streptomycetaceae</taxon>
        <taxon>Streptomyces</taxon>
    </lineage>
</organism>
<dbReference type="EMBL" id="CP108253">
    <property type="protein sequence ID" value="WTU44319.1"/>
    <property type="molecule type" value="Genomic_DNA"/>
</dbReference>
<accession>A0AAU2H7H8</accession>
<sequence>MAITDINGINLSGVTGKLIQTVPLTKNPAPQAIASDPVNGHVFVLQMESAAKTPLGNMYLNRIDRNTGRLTGSMYLTGFGHGISMGAEPVGTDTYLWTEVGPVSPNDGVSNAFGTAVTRFPFVDGATLDQADVPASKKFCPPGGRSTGPSVDLANNTLTIVYFKGSVRCFTRYDLAKAAQGEWVEVGSTFELPTGAESGLTFQGYTALGGVLYLYQWKKDPVTTYPGTAYITSYSLDSKTKLDSQVVTGADGLERREPEGLAVEADPATGETRLLFGFSDTVPGTTGRRNVTIGWYPTQPAVDGVKVLSGWENLTLAAGVTAGAEAPRGRLVALADTTYLQLRGTLTCKLTADALIATLPQRLFPTRPVRQNTPRNMYYGVGVCRVEANKLGELWAFGATADNAISWIDLDCFSAAWR</sequence>
<dbReference type="AlphaFoldDB" id="A0AAU2H7H8"/>
<name>A0AAU2H7H8_9ACTN</name>
<evidence type="ECO:0000259" key="1">
    <source>
        <dbReference type="Pfam" id="PF21311"/>
    </source>
</evidence>
<feature type="domain" description="P68 RBP/TagC-like beta-propeller" evidence="1">
    <location>
        <begin position="31"/>
        <end position="280"/>
    </location>
</feature>
<gene>
    <name evidence="2" type="ORF">OHV25_34440</name>
</gene>
<dbReference type="InterPro" id="IPR048799">
    <property type="entry name" value="P68_RBP_TagC-like_beta-prop"/>
</dbReference>
<evidence type="ECO:0000313" key="2">
    <source>
        <dbReference type="EMBL" id="WTU44319.1"/>
    </source>
</evidence>
<proteinExistence type="predicted"/>
<reference evidence="2" key="1">
    <citation type="submission" date="2022-10" db="EMBL/GenBank/DDBJ databases">
        <title>The complete genomes of actinobacterial strains from the NBC collection.</title>
        <authorList>
            <person name="Joergensen T.S."/>
            <person name="Alvarez Arevalo M."/>
            <person name="Sterndorff E.B."/>
            <person name="Faurdal D."/>
            <person name="Vuksanovic O."/>
            <person name="Mourched A.-S."/>
            <person name="Charusanti P."/>
            <person name="Shaw S."/>
            <person name="Blin K."/>
            <person name="Weber T."/>
        </authorList>
    </citation>
    <scope>NUCLEOTIDE SEQUENCE</scope>
    <source>
        <strain evidence="2">NBC_00060</strain>
    </source>
</reference>
<dbReference type="Pfam" id="PF21311">
    <property type="entry name" value="Phage_RBD_prop"/>
    <property type="match status" value="1"/>
</dbReference>
<protein>
    <recommendedName>
        <fullName evidence="1">P68 RBP/TagC-like beta-propeller domain-containing protein</fullName>
    </recommendedName>
</protein>